<dbReference type="Proteomes" id="UP000712600">
    <property type="component" value="Unassembled WGS sequence"/>
</dbReference>
<organism evidence="2 3">
    <name type="scientific">Brassica cretica</name>
    <name type="common">Mustard</name>
    <dbReference type="NCBI Taxonomy" id="69181"/>
    <lineage>
        <taxon>Eukaryota</taxon>
        <taxon>Viridiplantae</taxon>
        <taxon>Streptophyta</taxon>
        <taxon>Embryophyta</taxon>
        <taxon>Tracheophyta</taxon>
        <taxon>Spermatophyta</taxon>
        <taxon>Magnoliopsida</taxon>
        <taxon>eudicotyledons</taxon>
        <taxon>Gunneridae</taxon>
        <taxon>Pentapetalae</taxon>
        <taxon>rosids</taxon>
        <taxon>malvids</taxon>
        <taxon>Brassicales</taxon>
        <taxon>Brassicaceae</taxon>
        <taxon>Brassiceae</taxon>
        <taxon>Brassica</taxon>
    </lineage>
</organism>
<dbReference type="InterPro" id="IPR056379">
    <property type="entry name" value="DExH14_plug"/>
</dbReference>
<proteinExistence type="predicted"/>
<sequence>MICRYWSRLVESVLARRIVHVWEENHFIGAVVKLIDREVPSEEFHEVAFTEYCLFGKPVEVEDSDVRDKSIVENKTCGRMTHHKLSGKKLLSHAETEKVNNNSR</sequence>
<reference evidence="2" key="1">
    <citation type="submission" date="2019-12" db="EMBL/GenBank/DDBJ databases">
        <title>Genome sequencing and annotation of Brassica cretica.</title>
        <authorList>
            <person name="Studholme D.J."/>
            <person name="Sarris P."/>
        </authorList>
    </citation>
    <scope>NUCLEOTIDE SEQUENCE</scope>
    <source>
        <strain evidence="2">PFS-109/04</strain>
        <tissue evidence="2">Leaf</tissue>
    </source>
</reference>
<name>A0A8S9QR59_BRACR</name>
<comment type="caution">
    <text evidence="2">The sequence shown here is derived from an EMBL/GenBank/DDBJ whole genome shotgun (WGS) entry which is preliminary data.</text>
</comment>
<dbReference type="Pfam" id="PF24557">
    <property type="entry name" value="DExH14_plug"/>
    <property type="match status" value="1"/>
</dbReference>
<protein>
    <recommendedName>
        <fullName evidence="1">DExH14 plug domain-containing protein</fullName>
    </recommendedName>
</protein>
<feature type="domain" description="DExH14 plug" evidence="1">
    <location>
        <begin position="13"/>
        <end position="76"/>
    </location>
</feature>
<evidence type="ECO:0000259" key="1">
    <source>
        <dbReference type="Pfam" id="PF24557"/>
    </source>
</evidence>
<evidence type="ECO:0000313" key="3">
    <source>
        <dbReference type="Proteomes" id="UP000712600"/>
    </source>
</evidence>
<accession>A0A8S9QR59</accession>
<evidence type="ECO:0000313" key="2">
    <source>
        <dbReference type="EMBL" id="KAF3555344.1"/>
    </source>
</evidence>
<dbReference type="AlphaFoldDB" id="A0A8S9QR59"/>
<dbReference type="EMBL" id="QGKX02000996">
    <property type="protein sequence ID" value="KAF3555344.1"/>
    <property type="molecule type" value="Genomic_DNA"/>
</dbReference>
<gene>
    <name evidence="2" type="ORF">F2Q69_00015246</name>
</gene>